<dbReference type="SUPFAM" id="SSF55729">
    <property type="entry name" value="Acyl-CoA N-acyltransferases (Nat)"/>
    <property type="match status" value="1"/>
</dbReference>
<feature type="domain" description="BioF2-like acetyltransferase" evidence="1">
    <location>
        <begin position="155"/>
        <end position="301"/>
    </location>
</feature>
<dbReference type="InterPro" id="IPR016181">
    <property type="entry name" value="Acyl_CoA_acyltransferase"/>
</dbReference>
<sequence>MSGGNKEIDLVDQWDQLSAALGARFTDGAVYSAAVAEMRSVTPTLVSVHDRGELRAMAALASRRVGPVSIAKLMSHGLGQGGDALTTDASAARELADRLAERRQILHLDQLAADSDLLGALRDDPRWRVHARVVSEIPVLALQPGWTARDVRSKRTLSQLRSVRTKYETAGDDVRFELLQTVADLDRRWEVMVGVASKRAESRPKWDQWLEGERGTLVRAVLAGEARAGRMRVLGVTVGGVWVGHDIAVKCGTTWARYLTHFDPDHARLQPGHQLMVWIVDHHDELGVDRIHHGRGVTPVKKAWSNGELMDAFDVWAVPDTIPAAGIVLPVITGITIGRIRAVTALKRVARRVLRR</sequence>
<organism evidence="2 3">
    <name type="scientific">Williamsia maris</name>
    <dbReference type="NCBI Taxonomy" id="72806"/>
    <lineage>
        <taxon>Bacteria</taxon>
        <taxon>Bacillati</taxon>
        <taxon>Actinomycetota</taxon>
        <taxon>Actinomycetes</taxon>
        <taxon>Mycobacteriales</taxon>
        <taxon>Nocardiaceae</taxon>
        <taxon>Williamsia</taxon>
    </lineage>
</organism>
<keyword evidence="3" id="KW-1185">Reference proteome</keyword>
<dbReference type="EMBL" id="JAMTCJ010000002">
    <property type="protein sequence ID" value="MCP2176351.1"/>
    <property type="molecule type" value="Genomic_DNA"/>
</dbReference>
<protein>
    <submittedName>
        <fullName evidence="2">Acetyltransferase involved in cellulose biosynthesis, CelD/BcsL family</fullName>
    </submittedName>
</protein>
<proteinExistence type="predicted"/>
<dbReference type="InterPro" id="IPR038740">
    <property type="entry name" value="BioF2-like_GNAT_dom"/>
</dbReference>
<evidence type="ECO:0000313" key="3">
    <source>
        <dbReference type="Proteomes" id="UP001206895"/>
    </source>
</evidence>
<dbReference type="Pfam" id="PF13480">
    <property type="entry name" value="Acetyltransf_6"/>
    <property type="match status" value="1"/>
</dbReference>
<dbReference type="RefSeq" id="WP_253661352.1">
    <property type="nucleotide sequence ID" value="NZ_BAAAJQ010000001.1"/>
</dbReference>
<accession>A0ABT1HF38</accession>
<gene>
    <name evidence="2" type="ORF">LX13_002170</name>
</gene>
<dbReference type="Proteomes" id="UP001206895">
    <property type="component" value="Unassembled WGS sequence"/>
</dbReference>
<name>A0ABT1HF38_9NOCA</name>
<reference evidence="2 3" key="1">
    <citation type="submission" date="2022-06" db="EMBL/GenBank/DDBJ databases">
        <title>Genomic Encyclopedia of Archaeal and Bacterial Type Strains, Phase II (KMG-II): from individual species to whole genera.</title>
        <authorList>
            <person name="Goeker M."/>
        </authorList>
    </citation>
    <scope>NUCLEOTIDE SEQUENCE [LARGE SCALE GENOMIC DNA]</scope>
    <source>
        <strain evidence="2 3">DSM 44693</strain>
    </source>
</reference>
<evidence type="ECO:0000313" key="2">
    <source>
        <dbReference type="EMBL" id="MCP2176351.1"/>
    </source>
</evidence>
<comment type="caution">
    <text evidence="2">The sequence shown here is derived from an EMBL/GenBank/DDBJ whole genome shotgun (WGS) entry which is preliminary data.</text>
</comment>
<evidence type="ECO:0000259" key="1">
    <source>
        <dbReference type="Pfam" id="PF13480"/>
    </source>
</evidence>